<organism evidence="2 3">
    <name type="scientific">Clupea harengus</name>
    <name type="common">Atlantic herring</name>
    <dbReference type="NCBI Taxonomy" id="7950"/>
    <lineage>
        <taxon>Eukaryota</taxon>
        <taxon>Metazoa</taxon>
        <taxon>Chordata</taxon>
        <taxon>Craniata</taxon>
        <taxon>Vertebrata</taxon>
        <taxon>Euteleostomi</taxon>
        <taxon>Actinopterygii</taxon>
        <taxon>Neopterygii</taxon>
        <taxon>Teleostei</taxon>
        <taxon>Clupei</taxon>
        <taxon>Clupeiformes</taxon>
        <taxon>Clupeoidei</taxon>
        <taxon>Clupeidae</taxon>
        <taxon>Clupea</taxon>
    </lineage>
</organism>
<dbReference type="GeneID" id="105901086"/>
<comment type="similarity">
    <text evidence="1">Belongs to the IER family.</text>
</comment>
<keyword evidence="2" id="KW-1185">Reference proteome</keyword>
<evidence type="ECO:0000313" key="3">
    <source>
        <dbReference type="RefSeq" id="XP_012683934.2"/>
    </source>
</evidence>
<evidence type="ECO:0000256" key="1">
    <source>
        <dbReference type="ARBA" id="ARBA00006186"/>
    </source>
</evidence>
<dbReference type="Pfam" id="PF05760">
    <property type="entry name" value="IER"/>
    <property type="match status" value="2"/>
</dbReference>
<dbReference type="PANTHER" id="PTHR15895">
    <property type="entry name" value="IMMEDIATE EARLY RESPONSE GENE"/>
    <property type="match status" value="1"/>
</dbReference>
<dbReference type="Proteomes" id="UP000515152">
    <property type="component" value="Chromosome 7"/>
</dbReference>
<sequence>MENTVDAQSLISISLRKIQSSRTQRGGLKLYKNLLVSYVLRNARQVYRVDKQGEIRWNLLDENRFKHNITCDFKAHNSNCNVDLTDGVRGNNLVTMCARQSLSGSACILTEHHHQDYKESEIFQNFSEQSYLPSSDFLDSECCQTTMLDLDTHVVTTVDRSGSHVDCPAAQLSLPNNAWRKRKADFNVDEELPGLDSSSCKRDRLYVSYHESSDTTDVSNIVSILGFSLTEFMSIQTDVEQNLNKRFLKSPAAYSEPWTRAIEAF</sequence>
<dbReference type="AlphaFoldDB" id="A0A6P3VXK9"/>
<accession>A0A6P3VXK9</accession>
<reference evidence="3" key="1">
    <citation type="submission" date="2025-08" db="UniProtKB">
        <authorList>
            <consortium name="RefSeq"/>
        </authorList>
    </citation>
    <scope>IDENTIFICATION</scope>
</reference>
<gene>
    <name evidence="3" type="primary">LOC105901086</name>
</gene>
<evidence type="ECO:0000313" key="2">
    <source>
        <dbReference type="Proteomes" id="UP000515152"/>
    </source>
</evidence>
<protein>
    <submittedName>
        <fullName evidence="3">Immediate early response gene 5-like protein</fullName>
    </submittedName>
</protein>
<proteinExistence type="inferred from homology"/>
<name>A0A6P3VXK9_CLUHA</name>
<dbReference type="RefSeq" id="XP_012683934.2">
    <property type="nucleotide sequence ID" value="XM_012828480.3"/>
</dbReference>
<dbReference type="OrthoDB" id="6358394at2759"/>
<dbReference type="InterPro" id="IPR008653">
    <property type="entry name" value="IER"/>
</dbReference>
<dbReference type="KEGG" id="char:105901086"/>